<evidence type="ECO:0000256" key="1">
    <source>
        <dbReference type="SAM" id="SignalP"/>
    </source>
</evidence>
<gene>
    <name evidence="2" type="ORF">Csa_3G194420</name>
</gene>
<dbReference type="AlphaFoldDB" id="A0A0A0L684"/>
<keyword evidence="1" id="KW-0732">Signal</keyword>
<reference evidence="2 3" key="3">
    <citation type="journal article" date="2010" name="BMC Genomics">
        <title>Transcriptome sequencing and comparative analysis of cucumber flowers with different sex types.</title>
        <authorList>
            <person name="Guo S."/>
            <person name="Zheng Y."/>
            <person name="Joung J.G."/>
            <person name="Liu S."/>
            <person name="Zhang Z."/>
            <person name="Crasta O.R."/>
            <person name="Sobral B.W."/>
            <person name="Xu Y."/>
            <person name="Huang S."/>
            <person name="Fei Z."/>
        </authorList>
    </citation>
    <scope>NUCLEOTIDE SEQUENCE [LARGE SCALE GENOMIC DNA]</scope>
    <source>
        <strain evidence="3">cv. 9930</strain>
    </source>
</reference>
<evidence type="ECO:0000313" key="2">
    <source>
        <dbReference type="EMBL" id="KGN57475.1"/>
    </source>
</evidence>
<reference evidence="2 3" key="1">
    <citation type="journal article" date="2009" name="Nat. Genet.">
        <title>The genome of the cucumber, Cucumis sativus L.</title>
        <authorList>
            <person name="Huang S."/>
            <person name="Li R."/>
            <person name="Zhang Z."/>
            <person name="Li L."/>
            <person name="Gu X."/>
            <person name="Fan W."/>
            <person name="Lucas W.J."/>
            <person name="Wang X."/>
            <person name="Xie B."/>
            <person name="Ni P."/>
            <person name="Ren Y."/>
            <person name="Zhu H."/>
            <person name="Li J."/>
            <person name="Lin K."/>
            <person name="Jin W."/>
            <person name="Fei Z."/>
            <person name="Li G."/>
            <person name="Staub J."/>
            <person name="Kilian A."/>
            <person name="van der Vossen E.A."/>
            <person name="Wu Y."/>
            <person name="Guo J."/>
            <person name="He J."/>
            <person name="Jia Z."/>
            <person name="Ren Y."/>
            <person name="Tian G."/>
            <person name="Lu Y."/>
            <person name="Ruan J."/>
            <person name="Qian W."/>
            <person name="Wang M."/>
            <person name="Huang Q."/>
            <person name="Li B."/>
            <person name="Xuan Z."/>
            <person name="Cao J."/>
            <person name="Asan"/>
            <person name="Wu Z."/>
            <person name="Zhang J."/>
            <person name="Cai Q."/>
            <person name="Bai Y."/>
            <person name="Zhao B."/>
            <person name="Han Y."/>
            <person name="Li Y."/>
            <person name="Li X."/>
            <person name="Wang S."/>
            <person name="Shi Q."/>
            <person name="Liu S."/>
            <person name="Cho W.K."/>
            <person name="Kim J.Y."/>
            <person name="Xu Y."/>
            <person name="Heller-Uszynska K."/>
            <person name="Miao H."/>
            <person name="Cheng Z."/>
            <person name="Zhang S."/>
            <person name="Wu J."/>
            <person name="Yang Y."/>
            <person name="Kang H."/>
            <person name="Li M."/>
            <person name="Liang H."/>
            <person name="Ren X."/>
            <person name="Shi Z."/>
            <person name="Wen M."/>
            <person name="Jian M."/>
            <person name="Yang H."/>
            <person name="Zhang G."/>
            <person name="Yang Z."/>
            <person name="Chen R."/>
            <person name="Liu S."/>
            <person name="Li J."/>
            <person name="Ma L."/>
            <person name="Liu H."/>
            <person name="Zhou Y."/>
            <person name="Zhao J."/>
            <person name="Fang X."/>
            <person name="Li G."/>
            <person name="Fang L."/>
            <person name="Li Y."/>
            <person name="Liu D."/>
            <person name="Zheng H."/>
            <person name="Zhang Y."/>
            <person name="Qin N."/>
            <person name="Li Z."/>
            <person name="Yang G."/>
            <person name="Yang S."/>
            <person name="Bolund L."/>
            <person name="Kristiansen K."/>
            <person name="Zheng H."/>
            <person name="Li S."/>
            <person name="Zhang X."/>
            <person name="Yang H."/>
            <person name="Wang J."/>
            <person name="Sun R."/>
            <person name="Zhang B."/>
            <person name="Jiang S."/>
            <person name="Wang J."/>
            <person name="Du Y."/>
            <person name="Li S."/>
        </authorList>
    </citation>
    <scope>NUCLEOTIDE SEQUENCE [LARGE SCALE GENOMIC DNA]</scope>
    <source>
        <strain evidence="3">cv. 9930</strain>
    </source>
</reference>
<feature type="chain" id="PRO_5001965868" evidence="1">
    <location>
        <begin position="18"/>
        <end position="70"/>
    </location>
</feature>
<reference evidence="2 3" key="4">
    <citation type="journal article" date="2011" name="BMC Genomics">
        <title>RNA-Seq improves annotation of protein-coding genes in the cucumber genome.</title>
        <authorList>
            <person name="Li Z."/>
            <person name="Zhang Z."/>
            <person name="Yan P."/>
            <person name="Huang S."/>
            <person name="Fei Z."/>
            <person name="Lin K."/>
        </authorList>
    </citation>
    <scope>NUCLEOTIDE SEQUENCE [LARGE SCALE GENOMIC DNA]</scope>
    <source>
        <strain evidence="3">cv. 9930</strain>
    </source>
</reference>
<keyword evidence="3" id="KW-1185">Reference proteome</keyword>
<protein>
    <submittedName>
        <fullName evidence="2">Uncharacterized protein</fullName>
    </submittedName>
</protein>
<reference evidence="2 3" key="2">
    <citation type="journal article" date="2009" name="PLoS ONE">
        <title>An integrated genetic and cytogenetic map of the cucumber genome.</title>
        <authorList>
            <person name="Ren Y."/>
            <person name="Zhang Z."/>
            <person name="Liu J."/>
            <person name="Staub J.E."/>
            <person name="Han Y."/>
            <person name="Cheng Z."/>
            <person name="Li X."/>
            <person name="Lu J."/>
            <person name="Miao H."/>
            <person name="Kang H."/>
            <person name="Xie B."/>
            <person name="Gu X."/>
            <person name="Wang X."/>
            <person name="Du Y."/>
            <person name="Jin W."/>
            <person name="Huang S."/>
        </authorList>
    </citation>
    <scope>NUCLEOTIDE SEQUENCE [LARGE SCALE GENOMIC DNA]</scope>
    <source>
        <strain evidence="3">cv. 9930</strain>
    </source>
</reference>
<accession>A0A0A0L684</accession>
<feature type="signal peptide" evidence="1">
    <location>
        <begin position="1"/>
        <end position="17"/>
    </location>
</feature>
<evidence type="ECO:0000313" key="3">
    <source>
        <dbReference type="Proteomes" id="UP000029981"/>
    </source>
</evidence>
<organism evidence="2 3">
    <name type="scientific">Cucumis sativus</name>
    <name type="common">Cucumber</name>
    <dbReference type="NCBI Taxonomy" id="3659"/>
    <lineage>
        <taxon>Eukaryota</taxon>
        <taxon>Viridiplantae</taxon>
        <taxon>Streptophyta</taxon>
        <taxon>Embryophyta</taxon>
        <taxon>Tracheophyta</taxon>
        <taxon>Spermatophyta</taxon>
        <taxon>Magnoliopsida</taxon>
        <taxon>eudicotyledons</taxon>
        <taxon>Gunneridae</taxon>
        <taxon>Pentapetalae</taxon>
        <taxon>rosids</taxon>
        <taxon>fabids</taxon>
        <taxon>Cucurbitales</taxon>
        <taxon>Cucurbitaceae</taxon>
        <taxon>Benincaseae</taxon>
        <taxon>Cucumis</taxon>
    </lineage>
</organism>
<sequence>MFVGCISWLGIILGTQSIRVHVDTEVHEQKRKHFRNPVNSNEDRLMVMVMVMRKDSDKLPDEFFSSSYSR</sequence>
<name>A0A0A0L684_CUCSA</name>
<dbReference type="Proteomes" id="UP000029981">
    <property type="component" value="Chromosome 3"/>
</dbReference>
<dbReference type="Gramene" id="KGN57475">
    <property type="protein sequence ID" value="KGN57475"/>
    <property type="gene ID" value="Csa_3G194420"/>
</dbReference>
<dbReference type="EMBL" id="CM002924">
    <property type="protein sequence ID" value="KGN57475.1"/>
    <property type="molecule type" value="Genomic_DNA"/>
</dbReference>
<proteinExistence type="predicted"/>